<accession>A0A565BMG0</accession>
<evidence type="ECO:0000313" key="3">
    <source>
        <dbReference type="Proteomes" id="UP000489600"/>
    </source>
</evidence>
<gene>
    <name evidence="2" type="ORF">ANE_LOCUS13210</name>
</gene>
<reference evidence="2" key="1">
    <citation type="submission" date="2019-07" db="EMBL/GenBank/DDBJ databases">
        <authorList>
            <person name="Dittberner H."/>
        </authorList>
    </citation>
    <scope>NUCLEOTIDE SEQUENCE [LARGE SCALE GENOMIC DNA]</scope>
</reference>
<evidence type="ECO:0000313" key="2">
    <source>
        <dbReference type="EMBL" id="VVB02766.1"/>
    </source>
</evidence>
<keyword evidence="1" id="KW-1133">Transmembrane helix</keyword>
<keyword evidence="1" id="KW-0812">Transmembrane</keyword>
<organism evidence="2 3">
    <name type="scientific">Arabis nemorensis</name>
    <dbReference type="NCBI Taxonomy" id="586526"/>
    <lineage>
        <taxon>Eukaryota</taxon>
        <taxon>Viridiplantae</taxon>
        <taxon>Streptophyta</taxon>
        <taxon>Embryophyta</taxon>
        <taxon>Tracheophyta</taxon>
        <taxon>Spermatophyta</taxon>
        <taxon>Magnoliopsida</taxon>
        <taxon>eudicotyledons</taxon>
        <taxon>Gunneridae</taxon>
        <taxon>Pentapetalae</taxon>
        <taxon>rosids</taxon>
        <taxon>malvids</taxon>
        <taxon>Brassicales</taxon>
        <taxon>Brassicaceae</taxon>
        <taxon>Arabideae</taxon>
        <taxon>Arabis</taxon>
    </lineage>
</organism>
<sequence length="213" mass="24029">MGNGIASENLSQCPCPLAPAPAIHHHIGLFLSLWHQYRGVFLQTVYYLVIMLVGVGEIFLVNHKESDRLVWFREALGNLGQLNKSLIEITVLRLIVFLGDVFCDPNEVDLALFLTFVFAYLHFASVFKLIGIGNDFGWLDGLVSVILTAFEHFVRPWSFMQLLGIVLTTIVVCYKNTMWSGQGKKLQREGTQEESTGLIEMTTLTRQHQDEVA</sequence>
<feature type="transmembrane region" description="Helical" evidence="1">
    <location>
        <begin position="40"/>
        <end position="61"/>
    </location>
</feature>
<proteinExistence type="predicted"/>
<feature type="transmembrane region" description="Helical" evidence="1">
    <location>
        <begin position="160"/>
        <end position="178"/>
    </location>
</feature>
<dbReference type="AlphaFoldDB" id="A0A565BMG0"/>
<feature type="transmembrane region" description="Helical" evidence="1">
    <location>
        <begin position="111"/>
        <end position="130"/>
    </location>
</feature>
<keyword evidence="1" id="KW-0472">Membrane</keyword>
<dbReference type="EMBL" id="CABITT030000004">
    <property type="protein sequence ID" value="VVB02766.1"/>
    <property type="molecule type" value="Genomic_DNA"/>
</dbReference>
<comment type="caution">
    <text evidence="2">The sequence shown here is derived from an EMBL/GenBank/DDBJ whole genome shotgun (WGS) entry which is preliminary data.</text>
</comment>
<keyword evidence="3" id="KW-1185">Reference proteome</keyword>
<dbReference type="Proteomes" id="UP000489600">
    <property type="component" value="Unassembled WGS sequence"/>
</dbReference>
<evidence type="ECO:0000256" key="1">
    <source>
        <dbReference type="SAM" id="Phobius"/>
    </source>
</evidence>
<dbReference type="OrthoDB" id="10406645at2759"/>
<protein>
    <submittedName>
        <fullName evidence="2">Uncharacterized protein</fullName>
    </submittedName>
</protein>
<name>A0A565BMG0_9BRAS</name>